<dbReference type="Gene3D" id="3.40.30.10">
    <property type="entry name" value="Glutaredoxin"/>
    <property type="match status" value="1"/>
</dbReference>
<dbReference type="EMBL" id="AK417123">
    <property type="protein sequence ID" value="BAN20338.1"/>
    <property type="molecule type" value="mRNA"/>
</dbReference>
<dbReference type="InterPro" id="IPR011767">
    <property type="entry name" value="GLR_AS"/>
</dbReference>
<keyword evidence="4" id="KW-0249">Electron transport</keyword>
<comment type="function">
    <text evidence="1">Has a glutathione-disulfide oxidoreductase activity in the presence of NADPH and glutathione reductase. Reduces low molecular weight disulfides and proteins.</text>
</comment>
<protein>
    <recommendedName>
        <fullName evidence="10">Glutaredoxin-2, mitochondrial</fullName>
    </recommendedName>
</protein>
<comment type="similarity">
    <text evidence="2">Belongs to the glutaredoxin family.</text>
</comment>
<reference evidence="12" key="1">
    <citation type="journal article" date="2013" name="PLoS ONE">
        <title>Gene expression in gut symbiotic organ of stinkbug affected by extracellular bacterial symbiont.</title>
        <authorList>
            <person name="Futahashi R."/>
            <person name="Tanaka K."/>
            <person name="Tanahashi M."/>
            <person name="Nikoh N."/>
            <person name="Kikuchi Y."/>
            <person name="Lee B.L."/>
            <person name="Fukatsu T."/>
        </authorList>
    </citation>
    <scope>NUCLEOTIDE SEQUENCE</scope>
    <source>
        <tissue evidence="12">Midgut</tissue>
    </source>
</reference>
<feature type="domain" description="Glutaredoxin" evidence="11">
    <location>
        <begin position="29"/>
        <end position="91"/>
    </location>
</feature>
<evidence type="ECO:0000256" key="4">
    <source>
        <dbReference type="ARBA" id="ARBA00022982"/>
    </source>
</evidence>
<evidence type="ECO:0000313" key="12">
    <source>
        <dbReference type="EMBL" id="BAN20338.1"/>
    </source>
</evidence>
<evidence type="ECO:0000256" key="1">
    <source>
        <dbReference type="ARBA" id="ARBA00002549"/>
    </source>
</evidence>
<dbReference type="GO" id="GO:0015038">
    <property type="term" value="F:glutathione disulfide oxidoreductase activity"/>
    <property type="evidence" value="ECO:0007669"/>
    <property type="project" value="TreeGrafter"/>
</dbReference>
<dbReference type="PRINTS" id="PR00160">
    <property type="entry name" value="GLUTAREDOXIN"/>
</dbReference>
<keyword evidence="6" id="KW-0318">Glutathionylation</keyword>
<sequence length="117" mass="12596">MGLGSSTRTVNMSGESAKFVKESIGKDSVVIFSKSYCPYCKMAKEVFEKLQKSFTAIELDNRDDGDSIQDVLGEITGARSVPRVFINGEFVGGGTDVKALYESGKLEKMLVPSASAN</sequence>
<keyword evidence="7" id="KW-0676">Redox-active center</keyword>
<evidence type="ECO:0000256" key="2">
    <source>
        <dbReference type="ARBA" id="ARBA00007787"/>
    </source>
</evidence>
<evidence type="ECO:0000259" key="11">
    <source>
        <dbReference type="Pfam" id="PF00462"/>
    </source>
</evidence>
<evidence type="ECO:0000256" key="8">
    <source>
        <dbReference type="ARBA" id="ARBA00037470"/>
    </source>
</evidence>
<dbReference type="AlphaFoldDB" id="R4WCS3"/>
<dbReference type="InterPro" id="IPR002109">
    <property type="entry name" value="Glutaredoxin"/>
</dbReference>
<dbReference type="NCBIfam" id="TIGR02180">
    <property type="entry name" value="GRX_euk"/>
    <property type="match status" value="1"/>
</dbReference>
<evidence type="ECO:0000256" key="3">
    <source>
        <dbReference type="ARBA" id="ARBA00022448"/>
    </source>
</evidence>
<organism evidence="12">
    <name type="scientific">Riptortus pedestris</name>
    <name type="common">Bean bug</name>
    <dbReference type="NCBI Taxonomy" id="329032"/>
    <lineage>
        <taxon>Eukaryota</taxon>
        <taxon>Metazoa</taxon>
        <taxon>Ecdysozoa</taxon>
        <taxon>Arthropoda</taxon>
        <taxon>Hexapoda</taxon>
        <taxon>Insecta</taxon>
        <taxon>Pterygota</taxon>
        <taxon>Neoptera</taxon>
        <taxon>Paraneoptera</taxon>
        <taxon>Hemiptera</taxon>
        <taxon>Heteroptera</taxon>
        <taxon>Panheteroptera</taxon>
        <taxon>Pentatomomorpha</taxon>
        <taxon>Coreoidea</taxon>
        <taxon>Alydidae</taxon>
        <taxon>Riptortus</taxon>
    </lineage>
</organism>
<dbReference type="InterPro" id="IPR011899">
    <property type="entry name" value="Glutaredoxin_euk/vir"/>
</dbReference>
<comment type="subunit">
    <text evidence="9">Monomer; active form. Homodimer; inactive form. The homodimer is probably linked by 1 2Fe-2S cluster.</text>
</comment>
<dbReference type="CDD" id="cd03419">
    <property type="entry name" value="GRX_GRXh_1_2_like"/>
    <property type="match status" value="1"/>
</dbReference>
<dbReference type="GO" id="GO:0034599">
    <property type="term" value="P:cellular response to oxidative stress"/>
    <property type="evidence" value="ECO:0007669"/>
    <property type="project" value="TreeGrafter"/>
</dbReference>
<keyword evidence="3" id="KW-0813">Transport</keyword>
<accession>R4WCS3</accession>
<dbReference type="SUPFAM" id="SSF52833">
    <property type="entry name" value="Thioredoxin-like"/>
    <property type="match status" value="1"/>
</dbReference>
<dbReference type="PANTHER" id="PTHR45694:SF5">
    <property type="entry name" value="GLUTAREDOXIN 2"/>
    <property type="match status" value="1"/>
</dbReference>
<name>R4WCS3_RIPPE</name>
<evidence type="ECO:0000256" key="9">
    <source>
        <dbReference type="ARBA" id="ARBA00038558"/>
    </source>
</evidence>
<dbReference type="PROSITE" id="PS51354">
    <property type="entry name" value="GLUTAREDOXIN_2"/>
    <property type="match status" value="1"/>
</dbReference>
<dbReference type="PANTHER" id="PTHR45694">
    <property type="entry name" value="GLUTAREDOXIN 2"/>
    <property type="match status" value="1"/>
</dbReference>
<evidence type="ECO:0000256" key="10">
    <source>
        <dbReference type="ARBA" id="ARBA00039819"/>
    </source>
</evidence>
<dbReference type="GO" id="GO:0005737">
    <property type="term" value="C:cytoplasm"/>
    <property type="evidence" value="ECO:0007669"/>
    <property type="project" value="TreeGrafter"/>
</dbReference>
<proteinExistence type="evidence at transcript level"/>
<dbReference type="PROSITE" id="PS00195">
    <property type="entry name" value="GLUTAREDOXIN_1"/>
    <property type="match status" value="1"/>
</dbReference>
<evidence type="ECO:0000256" key="5">
    <source>
        <dbReference type="ARBA" id="ARBA00023157"/>
    </source>
</evidence>
<evidence type="ECO:0000256" key="6">
    <source>
        <dbReference type="ARBA" id="ARBA00023206"/>
    </source>
</evidence>
<dbReference type="InterPro" id="IPR036249">
    <property type="entry name" value="Thioredoxin-like_sf"/>
</dbReference>
<comment type="function">
    <text evidence="8">Glutathione-dependent oxidoreductase that facilitates the maintenance of mitochondrial redox homeostasis upon induction of apoptosis by oxidative stress. Involved in response to hydrogen peroxide and regulation of apoptosis caused by oxidative stress. Acts as a very efficient catalyst of monothiol reactions because of its high affinity for protein glutathione-mixed disulfides. Can receive electrons not only from glutathione (GSH), but also from thioredoxin reductase supporting both monothiol and dithiol reactions. Efficiently catalyzes both glutathionylation and deglutathionylation of mitochondrial complex I, which in turn regulates the superoxide production by the complex. Overexpression decreases the susceptibility to apoptosis and prevents loss of cardiolipin and cytochrome c release.</text>
</comment>
<dbReference type="InterPro" id="IPR014025">
    <property type="entry name" value="Glutaredoxin_subgr"/>
</dbReference>
<keyword evidence="5" id="KW-1015">Disulfide bond</keyword>
<dbReference type="FunFam" id="3.40.30.10:FF:000026">
    <property type="entry name" value="Glutaredoxin 2"/>
    <property type="match status" value="1"/>
</dbReference>
<evidence type="ECO:0000256" key="7">
    <source>
        <dbReference type="ARBA" id="ARBA00023284"/>
    </source>
</evidence>
<dbReference type="Pfam" id="PF00462">
    <property type="entry name" value="Glutaredoxin"/>
    <property type="match status" value="1"/>
</dbReference>